<keyword evidence="3" id="KW-1185">Reference proteome</keyword>
<organism evidence="2 3">
    <name type="scientific">Pseudomyxococcus hansupus</name>
    <dbReference type="NCBI Taxonomy" id="1297742"/>
    <lineage>
        <taxon>Bacteria</taxon>
        <taxon>Pseudomonadati</taxon>
        <taxon>Myxococcota</taxon>
        <taxon>Myxococcia</taxon>
        <taxon>Myxococcales</taxon>
        <taxon>Cystobacterineae</taxon>
        <taxon>Myxococcaceae</taxon>
        <taxon>Pseudomyxococcus</taxon>
    </lineage>
</organism>
<accession>A0A0H4X855</accession>
<dbReference type="Proteomes" id="UP000009026">
    <property type="component" value="Chromosome"/>
</dbReference>
<dbReference type="KEGG" id="mym:A176_007045"/>
<proteinExistence type="predicted"/>
<dbReference type="PATRIC" id="fig|1297742.4.peg.7145"/>
<protein>
    <submittedName>
        <fullName evidence="2">Uncharacterized protein</fullName>
    </submittedName>
</protein>
<reference evidence="2 3" key="1">
    <citation type="journal article" date="2016" name="PLoS ONE">
        <title>Complete Genome Sequence and Comparative Genomics of a Novel Myxobacterium Myxococcus hansupus.</title>
        <authorList>
            <person name="Sharma G."/>
            <person name="Narwani T."/>
            <person name="Subramanian S."/>
        </authorList>
    </citation>
    <scope>NUCLEOTIDE SEQUENCE [LARGE SCALE GENOMIC DNA]</scope>
    <source>
        <strain evidence="3">mixupus</strain>
    </source>
</reference>
<name>A0A0H4X855_9BACT</name>
<feature type="region of interest" description="Disordered" evidence="1">
    <location>
        <begin position="1"/>
        <end position="43"/>
    </location>
</feature>
<sequence>MHDGLILTTRTDNASGALGHLTRADGEPLTPLHLDEQPPEVSRDVFTLTGMNRHEPLRQ</sequence>
<dbReference type="EMBL" id="CP012109">
    <property type="protein sequence ID" value="AKQ70133.1"/>
    <property type="molecule type" value="Genomic_DNA"/>
</dbReference>
<evidence type="ECO:0000313" key="2">
    <source>
        <dbReference type="EMBL" id="AKQ70133.1"/>
    </source>
</evidence>
<evidence type="ECO:0000256" key="1">
    <source>
        <dbReference type="SAM" id="MobiDB-lite"/>
    </source>
</evidence>
<dbReference type="AlphaFoldDB" id="A0A0H4X855"/>
<gene>
    <name evidence="2" type="ORF">A176_007045</name>
</gene>
<evidence type="ECO:0000313" key="3">
    <source>
        <dbReference type="Proteomes" id="UP000009026"/>
    </source>
</evidence>